<dbReference type="PANTHER" id="PTHR30185:SF18">
    <property type="entry name" value="TRANSCRIPTIONAL REGULATOR MTLR"/>
    <property type="match status" value="1"/>
</dbReference>
<reference evidence="5" key="1">
    <citation type="journal article" date="2021" name="PeerJ">
        <title>Extensive microbial diversity within the chicken gut microbiome revealed by metagenomics and culture.</title>
        <authorList>
            <person name="Gilroy R."/>
            <person name="Ravi A."/>
            <person name="Getino M."/>
            <person name="Pursley I."/>
            <person name="Horton D.L."/>
            <person name="Alikhan N.F."/>
            <person name="Baker D."/>
            <person name="Gharbi K."/>
            <person name="Hall N."/>
            <person name="Watson M."/>
            <person name="Adriaenssens E.M."/>
            <person name="Foster-Nyarko E."/>
            <person name="Jarju S."/>
            <person name="Secka A."/>
            <person name="Antonio M."/>
            <person name="Oren A."/>
            <person name="Chaudhuri R.R."/>
            <person name="La Ragione R."/>
            <person name="Hildebrand F."/>
            <person name="Pallen M.J."/>
        </authorList>
    </citation>
    <scope>NUCLEOTIDE SEQUENCE</scope>
    <source>
        <strain evidence="5">ChiBcec1-1093</strain>
    </source>
</reference>
<dbReference type="Proteomes" id="UP000824101">
    <property type="component" value="Unassembled WGS sequence"/>
</dbReference>
<dbReference type="PROSITE" id="PS51372">
    <property type="entry name" value="PRD_2"/>
    <property type="match status" value="1"/>
</dbReference>
<keyword evidence="1" id="KW-0805">Transcription regulation</keyword>
<dbReference type="AlphaFoldDB" id="A0A9D2GHP0"/>
<dbReference type="GO" id="GO:0003700">
    <property type="term" value="F:DNA-binding transcription factor activity"/>
    <property type="evidence" value="ECO:0007669"/>
    <property type="project" value="InterPro"/>
</dbReference>
<keyword evidence="2" id="KW-0804">Transcription</keyword>
<dbReference type="InterPro" id="IPR011608">
    <property type="entry name" value="PRD"/>
</dbReference>
<dbReference type="InterPro" id="IPR050661">
    <property type="entry name" value="BglG_antiterminators"/>
</dbReference>
<dbReference type="SUPFAM" id="SSF46785">
    <property type="entry name" value="Winged helix' DNA-binding domain"/>
    <property type="match status" value="1"/>
</dbReference>
<sequence length="598" mass="68802">MRRYFGKQEMDILVTLILRHGWVTGEELASVLGVSKKTVQQEIRRLGEELGEDCRIHSSQKKGYRLESLSDHLRRDMISDLEKNENHYNMRGRTSALALYLLFQQDFVTMDQLAETFFLSKSTVFSEVKTMKRWMGRQGGISLEVSGTRGVRVLGSELDRRFRCATFCMPGILCRLPGPETEWDRYEEELSLIRKGLGKDLAERNMRISGEDFGKACRYLAVCLLRNRLGFSLDQEGEKEEHWGFLFSQAELAGFRELLSMASVFSGKGQEEEGASLQSEPVAVEEVWLEKLEGEIRERLEMASEEPVFSDRDQLLTHLRRLKRRLDTGKYATNYYDKELMIACPLETHLMELCCRRVFGRELPKTELFFLTAYLSGSLEREKKGVDVLLVSNQSPGLTAGLKACIQEYLGCGVKSFRTEPVYLFEAEQTEGREELLLTTEREIAILHREFLLLPAVIRGREEEPVSRLLAEWRGERKKEKIRRALERYQRPDRLLPGGKAGRGTADFRAMAGWEEGSEVSVNTVSGGLLFLCRFQRAEETSIQLFELERPMEYNRKSIRRLLAASWCGGREGIFDFFLAVSFLLEENSRKEAKSLPF</sequence>
<name>A0A9D2GHP0_9FIRM</name>
<dbReference type="Gene3D" id="1.10.10.10">
    <property type="entry name" value="Winged helix-like DNA-binding domain superfamily/Winged helix DNA-binding domain"/>
    <property type="match status" value="1"/>
</dbReference>
<evidence type="ECO:0000256" key="2">
    <source>
        <dbReference type="ARBA" id="ARBA00023163"/>
    </source>
</evidence>
<evidence type="ECO:0000259" key="4">
    <source>
        <dbReference type="PROSITE" id="PS51372"/>
    </source>
</evidence>
<evidence type="ECO:0000313" key="5">
    <source>
        <dbReference type="EMBL" id="HIZ79017.1"/>
    </source>
</evidence>
<protein>
    <submittedName>
        <fullName evidence="5">HTH domain-containing protein</fullName>
    </submittedName>
</protein>
<dbReference type="Pfam" id="PF08279">
    <property type="entry name" value="HTH_11"/>
    <property type="match status" value="1"/>
</dbReference>
<evidence type="ECO:0000256" key="1">
    <source>
        <dbReference type="ARBA" id="ARBA00023015"/>
    </source>
</evidence>
<organism evidence="5 6">
    <name type="scientific">Candidatus Lachnoclostridium stercorigallinarum</name>
    <dbReference type="NCBI Taxonomy" id="2838634"/>
    <lineage>
        <taxon>Bacteria</taxon>
        <taxon>Bacillati</taxon>
        <taxon>Bacillota</taxon>
        <taxon>Clostridia</taxon>
        <taxon>Lachnospirales</taxon>
        <taxon>Lachnospiraceae</taxon>
    </lineage>
</organism>
<comment type="caution">
    <text evidence="5">The sequence shown here is derived from an EMBL/GenBank/DDBJ whole genome shotgun (WGS) entry which is preliminary data.</text>
</comment>
<dbReference type="PROSITE" id="PS51000">
    <property type="entry name" value="HTH_DEOR_2"/>
    <property type="match status" value="1"/>
</dbReference>
<evidence type="ECO:0000313" key="6">
    <source>
        <dbReference type="Proteomes" id="UP000824101"/>
    </source>
</evidence>
<dbReference type="Pfam" id="PF05043">
    <property type="entry name" value="Mga"/>
    <property type="match status" value="1"/>
</dbReference>
<feature type="domain" description="PRD" evidence="4">
    <location>
        <begin position="276"/>
        <end position="385"/>
    </location>
</feature>
<accession>A0A9D2GHP0</accession>
<dbReference type="PANTHER" id="PTHR30185">
    <property type="entry name" value="CRYPTIC BETA-GLUCOSIDE BGL OPERON ANTITERMINATOR"/>
    <property type="match status" value="1"/>
</dbReference>
<proteinExistence type="predicted"/>
<dbReference type="InterPro" id="IPR013196">
    <property type="entry name" value="HTH_11"/>
</dbReference>
<dbReference type="InterPro" id="IPR007737">
    <property type="entry name" value="Mga_HTH"/>
</dbReference>
<feature type="domain" description="HTH deoR-type" evidence="3">
    <location>
        <begin position="6"/>
        <end position="62"/>
    </location>
</feature>
<gene>
    <name evidence="5" type="ORF">IAA17_04455</name>
</gene>
<evidence type="ECO:0000259" key="3">
    <source>
        <dbReference type="PROSITE" id="PS51000"/>
    </source>
</evidence>
<dbReference type="EMBL" id="DXBC01000066">
    <property type="protein sequence ID" value="HIZ79017.1"/>
    <property type="molecule type" value="Genomic_DNA"/>
</dbReference>
<dbReference type="InterPro" id="IPR036388">
    <property type="entry name" value="WH-like_DNA-bd_sf"/>
</dbReference>
<reference evidence="5" key="2">
    <citation type="submission" date="2021-04" db="EMBL/GenBank/DDBJ databases">
        <authorList>
            <person name="Gilroy R."/>
        </authorList>
    </citation>
    <scope>NUCLEOTIDE SEQUENCE</scope>
    <source>
        <strain evidence="5">ChiBcec1-1093</strain>
    </source>
</reference>
<dbReference type="InterPro" id="IPR036390">
    <property type="entry name" value="WH_DNA-bd_sf"/>
</dbReference>
<dbReference type="InterPro" id="IPR001034">
    <property type="entry name" value="DeoR_HTH"/>
</dbReference>